<dbReference type="SUPFAM" id="SSF55729">
    <property type="entry name" value="Acyl-CoA N-acyltransferases (Nat)"/>
    <property type="match status" value="1"/>
</dbReference>
<dbReference type="Gene3D" id="3.40.630.30">
    <property type="match status" value="1"/>
</dbReference>
<dbReference type="PANTHER" id="PTHR43792:SF8">
    <property type="entry name" value="[RIBOSOMAL PROTEIN US5]-ALANINE N-ACETYLTRANSFERASE"/>
    <property type="match status" value="1"/>
</dbReference>
<dbReference type="PROSITE" id="PS51186">
    <property type="entry name" value="GNAT"/>
    <property type="match status" value="1"/>
</dbReference>
<proteinExistence type="inferred from homology"/>
<keyword evidence="1 5" id="KW-0808">Transferase</keyword>
<keyword evidence="2" id="KW-0012">Acyltransferase</keyword>
<dbReference type="GO" id="GO:0008999">
    <property type="term" value="F:protein-N-terminal-alanine acetyltransferase activity"/>
    <property type="evidence" value="ECO:0007669"/>
    <property type="project" value="TreeGrafter"/>
</dbReference>
<dbReference type="Proteomes" id="UP000243528">
    <property type="component" value="Unassembled WGS sequence"/>
</dbReference>
<dbReference type="InterPro" id="IPR000182">
    <property type="entry name" value="GNAT_dom"/>
</dbReference>
<gene>
    <name evidence="5" type="ORF">CLV30_10571</name>
</gene>
<dbReference type="AlphaFoldDB" id="A0A2P8E5A8"/>
<dbReference type="PANTHER" id="PTHR43792">
    <property type="entry name" value="GNAT FAMILY, PUTATIVE (AFU_ORTHOLOGUE AFUA_3G00765)-RELATED-RELATED"/>
    <property type="match status" value="1"/>
</dbReference>
<reference evidence="5 6" key="1">
    <citation type="submission" date="2018-03" db="EMBL/GenBank/DDBJ databases">
        <title>Genomic Encyclopedia of Archaeal and Bacterial Type Strains, Phase II (KMG-II): from individual species to whole genera.</title>
        <authorList>
            <person name="Goeker M."/>
        </authorList>
    </citation>
    <scope>NUCLEOTIDE SEQUENCE [LARGE SCALE GENOMIC DNA]</scope>
    <source>
        <strain evidence="5 6">DSM 45211</strain>
    </source>
</reference>
<dbReference type="EMBL" id="PYGE01000005">
    <property type="protein sequence ID" value="PSL04607.1"/>
    <property type="molecule type" value="Genomic_DNA"/>
</dbReference>
<dbReference type="InterPro" id="IPR051531">
    <property type="entry name" value="N-acetyltransferase"/>
</dbReference>
<keyword evidence="6" id="KW-1185">Reference proteome</keyword>
<evidence type="ECO:0000256" key="3">
    <source>
        <dbReference type="ARBA" id="ARBA00038502"/>
    </source>
</evidence>
<name>A0A2P8E5A8_9ACTN</name>
<dbReference type="Pfam" id="PF13302">
    <property type="entry name" value="Acetyltransf_3"/>
    <property type="match status" value="1"/>
</dbReference>
<evidence type="ECO:0000313" key="6">
    <source>
        <dbReference type="Proteomes" id="UP000243528"/>
    </source>
</evidence>
<sequence length="207" mass="23692">MRSRRSGRLGWPVELHEGPVGLRPLQRKDMRAWTRIRARSEEWLRPWEATPPPPAPPFAMSFRQMVRLHAAQGRADEALPWAVTYEDRLAGQLNVSNIVWGSARMGSIGYWLDVDLAGRGIMPTAVAMAVDYCFFTVGLHRLEVNIRPENRASLRVVDKLGFREEGVKPRLLHIDGEWRDHRSFALTVEDVPEGLLSRHRAQRFSPP</sequence>
<comment type="caution">
    <text evidence="5">The sequence shown here is derived from an EMBL/GenBank/DDBJ whole genome shotgun (WGS) entry which is preliminary data.</text>
</comment>
<dbReference type="InterPro" id="IPR016181">
    <property type="entry name" value="Acyl_CoA_acyltransferase"/>
</dbReference>
<accession>A0A2P8E5A8</accession>
<organism evidence="5 6">
    <name type="scientific">Haloactinopolyspora alba</name>
    <dbReference type="NCBI Taxonomy" id="648780"/>
    <lineage>
        <taxon>Bacteria</taxon>
        <taxon>Bacillati</taxon>
        <taxon>Actinomycetota</taxon>
        <taxon>Actinomycetes</taxon>
        <taxon>Jiangellales</taxon>
        <taxon>Jiangellaceae</taxon>
        <taxon>Haloactinopolyspora</taxon>
    </lineage>
</organism>
<evidence type="ECO:0000256" key="1">
    <source>
        <dbReference type="ARBA" id="ARBA00022679"/>
    </source>
</evidence>
<feature type="domain" description="N-acetyltransferase" evidence="4">
    <location>
        <begin position="20"/>
        <end position="189"/>
    </location>
</feature>
<comment type="similarity">
    <text evidence="3">Belongs to the acetyltransferase family. RimJ subfamily.</text>
</comment>
<dbReference type="GO" id="GO:0005737">
    <property type="term" value="C:cytoplasm"/>
    <property type="evidence" value="ECO:0007669"/>
    <property type="project" value="TreeGrafter"/>
</dbReference>
<evidence type="ECO:0000256" key="2">
    <source>
        <dbReference type="ARBA" id="ARBA00023315"/>
    </source>
</evidence>
<evidence type="ECO:0000259" key="4">
    <source>
        <dbReference type="PROSITE" id="PS51186"/>
    </source>
</evidence>
<protein>
    <submittedName>
        <fullName evidence="5">Ribosomal-protein-alanine N-acetyltransferase</fullName>
    </submittedName>
</protein>
<evidence type="ECO:0000313" key="5">
    <source>
        <dbReference type="EMBL" id="PSL04607.1"/>
    </source>
</evidence>